<evidence type="ECO:0000313" key="6">
    <source>
        <dbReference type="Proteomes" id="UP000305282"/>
    </source>
</evidence>
<keyword evidence="6" id="KW-1185">Reference proteome</keyword>
<feature type="domain" description="HTH gntR-type" evidence="4">
    <location>
        <begin position="5"/>
        <end position="73"/>
    </location>
</feature>
<dbReference type="SMART" id="SM00866">
    <property type="entry name" value="UTRA"/>
    <property type="match status" value="1"/>
</dbReference>
<evidence type="ECO:0000256" key="1">
    <source>
        <dbReference type="ARBA" id="ARBA00023015"/>
    </source>
</evidence>
<comment type="caution">
    <text evidence="5">The sequence shown here is derived from an EMBL/GenBank/DDBJ whole genome shotgun (WGS) entry which is preliminary data.</text>
</comment>
<name>A0A4S5EPF4_9ACTN</name>
<protein>
    <submittedName>
        <fullName evidence="5">GntR family transcriptional regulator</fullName>
    </submittedName>
</protein>
<dbReference type="Pfam" id="PF00392">
    <property type="entry name" value="GntR"/>
    <property type="match status" value="1"/>
</dbReference>
<dbReference type="GO" id="GO:0003677">
    <property type="term" value="F:DNA binding"/>
    <property type="evidence" value="ECO:0007669"/>
    <property type="project" value="UniProtKB-KW"/>
</dbReference>
<dbReference type="CDD" id="cd07377">
    <property type="entry name" value="WHTH_GntR"/>
    <property type="match status" value="1"/>
</dbReference>
<keyword evidence="1" id="KW-0805">Transcription regulation</keyword>
<sequence length="242" mass="25384">MTQPAPAYARIISDIRDRIIRGDLQPGDLVPSEQSIVNTWGVSRGTVVRALAELRAEGLIETVPGVGTRVLATTAQDGSDRARRLKTTGSIFRPDETSTITGAGIVDAPADIGAALGIEPGTPVIRRTRLLSDRDGIAAISTSWLPAEFADAVPALLQPRSLGGTGTLRAVADATGRTAVLCRETSVARLADEAESTTLDLPAPAAVLETRNLFTDHAGDAIEYGVDIAPSRRTRTVEIALA</sequence>
<dbReference type="Gene3D" id="1.10.10.10">
    <property type="entry name" value="Winged helix-like DNA-binding domain superfamily/Winged helix DNA-binding domain"/>
    <property type="match status" value="1"/>
</dbReference>
<dbReference type="GO" id="GO:0003700">
    <property type="term" value="F:DNA-binding transcription factor activity"/>
    <property type="evidence" value="ECO:0007669"/>
    <property type="project" value="InterPro"/>
</dbReference>
<dbReference type="SUPFAM" id="SSF64288">
    <property type="entry name" value="Chorismate lyase-like"/>
    <property type="match status" value="1"/>
</dbReference>
<dbReference type="InterPro" id="IPR011663">
    <property type="entry name" value="UTRA"/>
</dbReference>
<evidence type="ECO:0000256" key="2">
    <source>
        <dbReference type="ARBA" id="ARBA00023125"/>
    </source>
</evidence>
<dbReference type="InterPro" id="IPR036388">
    <property type="entry name" value="WH-like_DNA-bd_sf"/>
</dbReference>
<proteinExistence type="predicted"/>
<dbReference type="GO" id="GO:0045892">
    <property type="term" value="P:negative regulation of DNA-templated transcription"/>
    <property type="evidence" value="ECO:0007669"/>
    <property type="project" value="TreeGrafter"/>
</dbReference>
<dbReference type="AlphaFoldDB" id="A0A4S5EPF4"/>
<dbReference type="PANTHER" id="PTHR44846:SF17">
    <property type="entry name" value="GNTR-FAMILY TRANSCRIPTIONAL REGULATOR"/>
    <property type="match status" value="1"/>
</dbReference>
<evidence type="ECO:0000259" key="4">
    <source>
        <dbReference type="PROSITE" id="PS50949"/>
    </source>
</evidence>
<dbReference type="OrthoDB" id="3192286at2"/>
<dbReference type="PRINTS" id="PR00035">
    <property type="entry name" value="HTHGNTR"/>
</dbReference>
<dbReference type="SUPFAM" id="SSF46785">
    <property type="entry name" value="Winged helix' DNA-binding domain"/>
    <property type="match status" value="1"/>
</dbReference>
<accession>A0A4S5EPF4</accession>
<dbReference type="InterPro" id="IPR000524">
    <property type="entry name" value="Tscrpt_reg_HTH_GntR"/>
</dbReference>
<reference evidence="5 6" key="1">
    <citation type="submission" date="2019-04" db="EMBL/GenBank/DDBJ databases">
        <title>Draft genome sequences for three unisolated Alnus-infective Frankia Sp+ strains, AgTrS, AiOr and AvVan, the first sequenced Frankia strains able to sporulate in-planta.</title>
        <authorList>
            <person name="Bethencourt L."/>
            <person name="Vautrin F."/>
            <person name="Taib N."/>
            <person name="Dubost A."/>
            <person name="Castro-Garcia L."/>
            <person name="Imbaud O."/>
            <person name="Abrouk D."/>
            <person name="Fournier P."/>
            <person name="Briolay J."/>
            <person name="Nguyen A."/>
            <person name="Normand P."/>
            <person name="Fernandez M.P."/>
            <person name="Brochier-Armanet C."/>
            <person name="Herrera-Belaroussi A."/>
        </authorList>
    </citation>
    <scope>NUCLEOTIDE SEQUENCE [LARGE SCALE GENOMIC DNA]</scope>
    <source>
        <strain evidence="5 6">AvVan</strain>
    </source>
</reference>
<dbReference type="Pfam" id="PF07702">
    <property type="entry name" value="UTRA"/>
    <property type="match status" value="1"/>
</dbReference>
<dbReference type="PROSITE" id="PS50949">
    <property type="entry name" value="HTH_GNTR"/>
    <property type="match status" value="1"/>
</dbReference>
<dbReference type="PANTHER" id="PTHR44846">
    <property type="entry name" value="MANNOSYL-D-GLYCERATE TRANSPORT/METABOLISM SYSTEM REPRESSOR MNGR-RELATED"/>
    <property type="match status" value="1"/>
</dbReference>
<dbReference type="Gene3D" id="3.40.1410.10">
    <property type="entry name" value="Chorismate lyase-like"/>
    <property type="match status" value="1"/>
</dbReference>
<dbReference type="EMBL" id="SSXH01000287">
    <property type="protein sequence ID" value="THJ74238.1"/>
    <property type="molecule type" value="Genomic_DNA"/>
</dbReference>
<evidence type="ECO:0000313" key="5">
    <source>
        <dbReference type="EMBL" id="THJ74238.1"/>
    </source>
</evidence>
<dbReference type="InterPro" id="IPR028978">
    <property type="entry name" value="Chorismate_lyase_/UTRA_dom_sf"/>
</dbReference>
<dbReference type="RefSeq" id="WP_136448331.1">
    <property type="nucleotide sequence ID" value="NZ_SSXH01000287.1"/>
</dbReference>
<dbReference type="InterPro" id="IPR036390">
    <property type="entry name" value="WH_DNA-bd_sf"/>
</dbReference>
<gene>
    <name evidence="5" type="ORF">E7Y31_12650</name>
</gene>
<organism evidence="5 6">
    <name type="scientific">Candidatus Frankia alpina</name>
    <dbReference type="NCBI Taxonomy" id="2699483"/>
    <lineage>
        <taxon>Bacteria</taxon>
        <taxon>Bacillati</taxon>
        <taxon>Actinomycetota</taxon>
        <taxon>Actinomycetes</taxon>
        <taxon>Frankiales</taxon>
        <taxon>Frankiaceae</taxon>
        <taxon>Frankia</taxon>
    </lineage>
</organism>
<dbReference type="Proteomes" id="UP000305282">
    <property type="component" value="Unassembled WGS sequence"/>
</dbReference>
<keyword evidence="3" id="KW-0804">Transcription</keyword>
<keyword evidence="2" id="KW-0238">DNA-binding</keyword>
<dbReference type="InterPro" id="IPR050679">
    <property type="entry name" value="Bact_HTH_transcr_reg"/>
</dbReference>
<evidence type="ECO:0000256" key="3">
    <source>
        <dbReference type="ARBA" id="ARBA00023163"/>
    </source>
</evidence>
<dbReference type="SMART" id="SM00345">
    <property type="entry name" value="HTH_GNTR"/>
    <property type="match status" value="1"/>
</dbReference>